<protein>
    <submittedName>
        <fullName evidence="2">CoA-binding protein</fullName>
    </submittedName>
</protein>
<dbReference type="EMBL" id="CP110509">
    <property type="protein sequence ID" value="WMB27720.1"/>
    <property type="molecule type" value="Genomic_DNA"/>
</dbReference>
<dbReference type="PANTHER" id="PTHR33303:SF2">
    <property type="entry name" value="COA-BINDING DOMAIN-CONTAINING PROTEIN"/>
    <property type="match status" value="1"/>
</dbReference>
<dbReference type="SMART" id="SM00881">
    <property type="entry name" value="CoA_binding"/>
    <property type="match status" value="1"/>
</dbReference>
<feature type="domain" description="CoA-binding" evidence="1">
    <location>
        <begin position="17"/>
        <end position="111"/>
    </location>
</feature>
<dbReference type="InterPro" id="IPR036291">
    <property type="entry name" value="NAD(P)-bd_dom_sf"/>
</dbReference>
<keyword evidence="3" id="KW-1185">Reference proteome</keyword>
<dbReference type="Pfam" id="PF13380">
    <property type="entry name" value="CoA_binding_2"/>
    <property type="match status" value="1"/>
</dbReference>
<sequence>MSYSFQNPSQDIIKSYLENAKTIAIVGLSHRQETAAYKVAAFLQSVGYHILPVNPKLAGQEILGEKVYRALQDIPVSIDIVDIFRPSPALAGVARDFIETDAKVFWSQLGLESQEAEQVLREAGHQAIVMNKCTKIEHKQLMLD</sequence>
<organism evidence="2 3">
    <name type="scientific">Streptococcus didelphis</name>
    <dbReference type="NCBI Taxonomy" id="102886"/>
    <lineage>
        <taxon>Bacteria</taxon>
        <taxon>Bacillati</taxon>
        <taxon>Bacillota</taxon>
        <taxon>Bacilli</taxon>
        <taxon>Lactobacillales</taxon>
        <taxon>Streptococcaceae</taxon>
        <taxon>Streptococcus</taxon>
    </lineage>
</organism>
<dbReference type="RefSeq" id="WP_018366369.1">
    <property type="nucleotide sequence ID" value="NZ_CP110509.1"/>
</dbReference>
<reference evidence="3" key="1">
    <citation type="submission" date="2022-10" db="EMBL/GenBank/DDBJ databases">
        <title>Streptococcus didelphis as causative of fatal infections in opossums (Didelphis albiventris).</title>
        <authorList>
            <person name="Breyer G.M."/>
            <person name="Da Silva M.E.R.J."/>
            <person name="Siqueira F.M."/>
        </authorList>
    </citation>
    <scope>NUCLEOTIDE SEQUENCE [LARGE SCALE GENOMIC DNA]</scope>
    <source>
        <strain evidence="3">LBVP101/21</strain>
    </source>
</reference>
<proteinExistence type="predicted"/>
<evidence type="ECO:0000259" key="1">
    <source>
        <dbReference type="SMART" id="SM00881"/>
    </source>
</evidence>
<accession>A0ABY9LHT0</accession>
<dbReference type="SUPFAM" id="SSF51735">
    <property type="entry name" value="NAD(P)-binding Rossmann-fold domains"/>
    <property type="match status" value="1"/>
</dbReference>
<evidence type="ECO:0000313" key="2">
    <source>
        <dbReference type="EMBL" id="WMB27720.1"/>
    </source>
</evidence>
<dbReference type="Gene3D" id="3.40.50.720">
    <property type="entry name" value="NAD(P)-binding Rossmann-like Domain"/>
    <property type="match status" value="1"/>
</dbReference>
<dbReference type="InterPro" id="IPR003781">
    <property type="entry name" value="CoA-bd"/>
</dbReference>
<dbReference type="Proteomes" id="UP001238096">
    <property type="component" value="Chromosome"/>
</dbReference>
<evidence type="ECO:0000313" key="3">
    <source>
        <dbReference type="Proteomes" id="UP001238096"/>
    </source>
</evidence>
<name>A0ABY9LHT0_9STRE</name>
<gene>
    <name evidence="2" type="ORF">N1496_06405</name>
</gene>
<dbReference type="PANTHER" id="PTHR33303">
    <property type="entry name" value="CYTOPLASMIC PROTEIN-RELATED"/>
    <property type="match status" value="1"/>
</dbReference>